<evidence type="ECO:0000256" key="5">
    <source>
        <dbReference type="ARBA" id="ARBA00023180"/>
    </source>
</evidence>
<dbReference type="Proteomes" id="UP001476798">
    <property type="component" value="Unassembled WGS sequence"/>
</dbReference>
<dbReference type="InterPro" id="IPR050726">
    <property type="entry name" value="mGluR"/>
</dbReference>
<organism evidence="7 8">
    <name type="scientific">Goodea atripinnis</name>
    <dbReference type="NCBI Taxonomy" id="208336"/>
    <lineage>
        <taxon>Eukaryota</taxon>
        <taxon>Metazoa</taxon>
        <taxon>Chordata</taxon>
        <taxon>Craniata</taxon>
        <taxon>Vertebrata</taxon>
        <taxon>Euteleostomi</taxon>
        <taxon>Actinopterygii</taxon>
        <taxon>Neopterygii</taxon>
        <taxon>Teleostei</taxon>
        <taxon>Neoteleostei</taxon>
        <taxon>Acanthomorphata</taxon>
        <taxon>Ovalentaria</taxon>
        <taxon>Atherinomorphae</taxon>
        <taxon>Cyprinodontiformes</taxon>
        <taxon>Goodeidae</taxon>
        <taxon>Goodea</taxon>
    </lineage>
</organism>
<dbReference type="Pfam" id="PF01094">
    <property type="entry name" value="ANF_receptor"/>
    <property type="match status" value="1"/>
</dbReference>
<evidence type="ECO:0000256" key="3">
    <source>
        <dbReference type="ARBA" id="ARBA00022989"/>
    </source>
</evidence>
<keyword evidence="2" id="KW-0812">Transmembrane</keyword>
<keyword evidence="5" id="KW-0325">Glycoprotein</keyword>
<evidence type="ECO:0000256" key="4">
    <source>
        <dbReference type="ARBA" id="ARBA00023136"/>
    </source>
</evidence>
<keyword evidence="8" id="KW-1185">Reference proteome</keyword>
<feature type="domain" description="Receptor ligand binding region" evidence="6">
    <location>
        <begin position="2"/>
        <end position="49"/>
    </location>
</feature>
<keyword evidence="4" id="KW-0472">Membrane</keyword>
<keyword evidence="3" id="KW-1133">Transmembrane helix</keyword>
<dbReference type="InterPro" id="IPR001828">
    <property type="entry name" value="ANF_lig-bd_rcpt"/>
</dbReference>
<dbReference type="Gene3D" id="3.40.50.2300">
    <property type="match status" value="1"/>
</dbReference>
<dbReference type="SUPFAM" id="SSF53822">
    <property type="entry name" value="Periplasmic binding protein-like I"/>
    <property type="match status" value="1"/>
</dbReference>
<evidence type="ECO:0000313" key="7">
    <source>
        <dbReference type="EMBL" id="MEQ2185216.1"/>
    </source>
</evidence>
<dbReference type="EMBL" id="JAHRIO010081172">
    <property type="protein sequence ID" value="MEQ2185216.1"/>
    <property type="molecule type" value="Genomic_DNA"/>
</dbReference>
<dbReference type="PANTHER" id="PTHR24060">
    <property type="entry name" value="METABOTROPIC GLUTAMATE RECEPTOR"/>
    <property type="match status" value="1"/>
</dbReference>
<protein>
    <submittedName>
        <fullName evidence="7">Metabotropic glutamate receptor 8</fullName>
    </submittedName>
</protein>
<keyword evidence="7" id="KW-0675">Receptor</keyword>
<reference evidence="7 8" key="1">
    <citation type="submission" date="2021-06" db="EMBL/GenBank/DDBJ databases">
        <authorList>
            <person name="Palmer J.M."/>
        </authorList>
    </citation>
    <scope>NUCLEOTIDE SEQUENCE [LARGE SCALE GENOMIC DNA]</scope>
    <source>
        <strain evidence="7 8">GA_2019</strain>
        <tissue evidence="7">Muscle</tissue>
    </source>
</reference>
<comment type="caution">
    <text evidence="7">The sequence shown here is derived from an EMBL/GenBank/DDBJ whole genome shotgun (WGS) entry which is preliminary data.</text>
</comment>
<proteinExistence type="predicted"/>
<comment type="subcellular location">
    <subcellularLocation>
        <location evidence="1">Membrane</location>
    </subcellularLocation>
</comment>
<evidence type="ECO:0000256" key="1">
    <source>
        <dbReference type="ARBA" id="ARBA00004370"/>
    </source>
</evidence>
<dbReference type="InterPro" id="IPR028082">
    <property type="entry name" value="Peripla_BP_I"/>
</dbReference>
<name>A0ABV0PNY7_9TELE</name>
<gene>
    <name evidence="7" type="primary">GRM8_4</name>
    <name evidence="7" type="ORF">GOODEAATRI_015971</name>
</gene>
<evidence type="ECO:0000259" key="6">
    <source>
        <dbReference type="Pfam" id="PF01094"/>
    </source>
</evidence>
<sequence length="86" mass="9797">MDAVYAMAHALHRMHRELCYGYPGLCPRMANNIDGKELLSHIRAVKFNESEESPVSALVLVNIYSHSEALYQLRFSSWRCVELGLS</sequence>
<evidence type="ECO:0000256" key="2">
    <source>
        <dbReference type="ARBA" id="ARBA00022692"/>
    </source>
</evidence>
<evidence type="ECO:0000313" key="8">
    <source>
        <dbReference type="Proteomes" id="UP001476798"/>
    </source>
</evidence>
<accession>A0ABV0PNY7</accession>